<reference evidence="1 2" key="1">
    <citation type="submission" date="2020-04" db="EMBL/GenBank/DDBJ databases">
        <title>Perkinsus olseni comparative genomics.</title>
        <authorList>
            <person name="Bogema D.R."/>
        </authorList>
    </citation>
    <scope>NUCLEOTIDE SEQUENCE [LARGE SCALE GENOMIC DNA]</scope>
    <source>
        <strain evidence="1">00978-12</strain>
    </source>
</reference>
<dbReference type="AlphaFoldDB" id="A0A7J6PBA1"/>
<proteinExistence type="predicted"/>
<dbReference type="OrthoDB" id="438818at2759"/>
<evidence type="ECO:0000313" key="2">
    <source>
        <dbReference type="Proteomes" id="UP000541610"/>
    </source>
</evidence>
<comment type="caution">
    <text evidence="1">The sequence shown here is derived from an EMBL/GenBank/DDBJ whole genome shotgun (WGS) entry which is preliminary data.</text>
</comment>
<gene>
    <name evidence="1" type="ORF">FOZ60_011175</name>
</gene>
<dbReference type="EMBL" id="JABANP010000046">
    <property type="protein sequence ID" value="KAF4693395.1"/>
    <property type="molecule type" value="Genomic_DNA"/>
</dbReference>
<evidence type="ECO:0000313" key="1">
    <source>
        <dbReference type="EMBL" id="KAF4693395.1"/>
    </source>
</evidence>
<sequence length="327" mass="35789">MSPALLEAAFQTQLCGIRGGSSSSSISDVLACRRDINTLYITSRLSVTSTDCAMIALLFSATVLSVCSAQVDPLDRDYPFYGYMPNPGSYVYVDPGSGLQLTYNITRDGKMTYGIECPQKAFEDGPFKFPSVSKFPPTFINFYIDITGYLSSTDPPPGLDRLYDGSKAACPSLNFVEGDLGHFTVNSPDSGTIQFQGEKVELTRYALPLREGSYRTSFFGSFGSFECFRAFFLLDVTQDASLNISCSNGRTGDGTAFLGPYKLSREEPGEPYQIDFGGSRDAFLDVANQTCGICFNIRGTDLKTLGFSDDGVYTDIGNERRYLQRST</sequence>
<accession>A0A7J6PBA1</accession>
<organism evidence="1 2">
    <name type="scientific">Perkinsus olseni</name>
    <name type="common">Perkinsus atlanticus</name>
    <dbReference type="NCBI Taxonomy" id="32597"/>
    <lineage>
        <taxon>Eukaryota</taxon>
        <taxon>Sar</taxon>
        <taxon>Alveolata</taxon>
        <taxon>Perkinsozoa</taxon>
        <taxon>Perkinsea</taxon>
        <taxon>Perkinsida</taxon>
        <taxon>Perkinsidae</taxon>
        <taxon>Perkinsus</taxon>
    </lineage>
</organism>
<name>A0A7J6PBA1_PEROL</name>
<protein>
    <submittedName>
        <fullName evidence="1">Uncharacterized protein</fullName>
    </submittedName>
</protein>
<dbReference type="Proteomes" id="UP000541610">
    <property type="component" value="Unassembled WGS sequence"/>
</dbReference>